<dbReference type="Gene3D" id="3.40.630.10">
    <property type="entry name" value="Zn peptidases"/>
    <property type="match status" value="1"/>
</dbReference>
<reference evidence="7" key="1">
    <citation type="journal article" date="2012" name="PLoS ONE">
        <title>Gene sets for utilization of primary and secondary nutrition supplies in the distal gut of endangered iberian lynx.</title>
        <authorList>
            <person name="Alcaide M."/>
            <person name="Messina E."/>
            <person name="Richter M."/>
            <person name="Bargiela R."/>
            <person name="Peplies J."/>
            <person name="Huws S.A."/>
            <person name="Newbold C.J."/>
            <person name="Golyshin P.N."/>
            <person name="Simon M.A."/>
            <person name="Lopez G."/>
            <person name="Yakimov M.M."/>
            <person name="Ferrer M."/>
        </authorList>
    </citation>
    <scope>NUCLEOTIDE SEQUENCE</scope>
</reference>
<keyword evidence="3" id="KW-0479">Metal-binding</keyword>
<evidence type="ECO:0000313" key="7">
    <source>
        <dbReference type="EMBL" id="EJW96349.1"/>
    </source>
</evidence>
<accession>J9GA82</accession>
<dbReference type="Gene3D" id="3.30.70.360">
    <property type="match status" value="1"/>
</dbReference>
<dbReference type="InterPro" id="IPR011650">
    <property type="entry name" value="Peptidase_M20_dimer"/>
</dbReference>
<dbReference type="PANTHER" id="PTHR45962:SF1">
    <property type="entry name" value="N-FATTY-ACYL-AMINO ACID SYNTHASE_HYDROLASE PM20D1"/>
    <property type="match status" value="1"/>
</dbReference>
<dbReference type="InterPro" id="IPR002933">
    <property type="entry name" value="Peptidase_M20"/>
</dbReference>
<keyword evidence="5" id="KW-0862">Zinc</keyword>
<feature type="domain" description="Peptidase M20 dimerisation" evidence="6">
    <location>
        <begin position="114"/>
        <end position="245"/>
    </location>
</feature>
<feature type="non-terminal residue" evidence="7">
    <location>
        <position position="1"/>
    </location>
</feature>
<keyword evidence="4" id="KW-0378">Hydrolase</keyword>
<proteinExistence type="inferred from homology"/>
<dbReference type="PANTHER" id="PTHR45962">
    <property type="entry name" value="N-FATTY-ACYL-AMINO ACID SYNTHASE/HYDROLASE PM20D1"/>
    <property type="match status" value="1"/>
</dbReference>
<dbReference type="Pfam" id="PF01546">
    <property type="entry name" value="Peptidase_M20"/>
    <property type="match status" value="1"/>
</dbReference>
<evidence type="ECO:0000256" key="3">
    <source>
        <dbReference type="ARBA" id="ARBA00022723"/>
    </source>
</evidence>
<comment type="caution">
    <text evidence="7">The sequence shown here is derived from an EMBL/GenBank/DDBJ whole genome shotgun (WGS) entry which is preliminary data.</text>
</comment>
<dbReference type="SUPFAM" id="SSF53187">
    <property type="entry name" value="Zn-dependent exopeptidases"/>
    <property type="match status" value="1"/>
</dbReference>
<dbReference type="AlphaFoldDB" id="J9GA82"/>
<keyword evidence="2" id="KW-0645">Protease</keyword>
<dbReference type="Pfam" id="PF07687">
    <property type="entry name" value="M20_dimer"/>
    <property type="match status" value="1"/>
</dbReference>
<feature type="non-terminal residue" evidence="7">
    <location>
        <position position="246"/>
    </location>
</feature>
<evidence type="ECO:0000256" key="5">
    <source>
        <dbReference type="ARBA" id="ARBA00022833"/>
    </source>
</evidence>
<name>J9GA82_9ZZZZ</name>
<gene>
    <name evidence="7" type="ORF">EVA_15544</name>
</gene>
<dbReference type="InterPro" id="IPR036264">
    <property type="entry name" value="Bact_exopeptidase_dim_dom"/>
</dbReference>
<sequence>VGDESKWTHPPFDAQIADGCIWGRGSIDCKQIILGGMESVEQLISEGFQPECDVYLCYGANEEISASDKTAPMFVEYFEAMGIAPGFVMDEGHNLTPYDGPEFNGYLCNIDLGEKARTEIELYVESAGGHAMEPGSGSALGLLAKGIVAVEANPFPYRLTPLVETELKALAIAAPADLKAVYQDPQGHFAELCLLAKQDKKIDSLLHTTMAVTMAQGSSTSNILPQRASAVIDCRIMDGDTIDSVV</sequence>
<dbReference type="GO" id="GO:0006508">
    <property type="term" value="P:proteolysis"/>
    <property type="evidence" value="ECO:0007669"/>
    <property type="project" value="UniProtKB-KW"/>
</dbReference>
<evidence type="ECO:0000256" key="1">
    <source>
        <dbReference type="ARBA" id="ARBA00006247"/>
    </source>
</evidence>
<dbReference type="InterPro" id="IPR047177">
    <property type="entry name" value="Pept_M20A"/>
</dbReference>
<evidence type="ECO:0000256" key="2">
    <source>
        <dbReference type="ARBA" id="ARBA00022670"/>
    </source>
</evidence>
<evidence type="ECO:0000259" key="6">
    <source>
        <dbReference type="Pfam" id="PF07687"/>
    </source>
</evidence>
<dbReference type="EMBL" id="AMCI01005328">
    <property type="protein sequence ID" value="EJW96349.1"/>
    <property type="molecule type" value="Genomic_DNA"/>
</dbReference>
<comment type="similarity">
    <text evidence="1">Belongs to the peptidase M20A family.</text>
</comment>
<dbReference type="GO" id="GO:0008233">
    <property type="term" value="F:peptidase activity"/>
    <property type="evidence" value="ECO:0007669"/>
    <property type="project" value="UniProtKB-KW"/>
</dbReference>
<dbReference type="SUPFAM" id="SSF55031">
    <property type="entry name" value="Bacterial exopeptidase dimerisation domain"/>
    <property type="match status" value="1"/>
</dbReference>
<evidence type="ECO:0000256" key="4">
    <source>
        <dbReference type="ARBA" id="ARBA00022801"/>
    </source>
</evidence>
<organism evidence="7">
    <name type="scientific">gut metagenome</name>
    <dbReference type="NCBI Taxonomy" id="749906"/>
    <lineage>
        <taxon>unclassified sequences</taxon>
        <taxon>metagenomes</taxon>
        <taxon>organismal metagenomes</taxon>
    </lineage>
</organism>
<protein>
    <submittedName>
        <fullName evidence="7">Peptidase M20</fullName>
    </submittedName>
</protein>
<dbReference type="GO" id="GO:0046872">
    <property type="term" value="F:metal ion binding"/>
    <property type="evidence" value="ECO:0007669"/>
    <property type="project" value="UniProtKB-KW"/>
</dbReference>